<dbReference type="InterPro" id="IPR036388">
    <property type="entry name" value="WH-like_DNA-bd_sf"/>
</dbReference>
<evidence type="ECO:0000259" key="5">
    <source>
        <dbReference type="PROSITE" id="PS50931"/>
    </source>
</evidence>
<dbReference type="PANTHER" id="PTHR30537:SF5">
    <property type="entry name" value="HTH-TYPE TRANSCRIPTIONAL ACTIVATOR TTDR-RELATED"/>
    <property type="match status" value="1"/>
</dbReference>
<name>A0A3S4LJZ4_CHRVL</name>
<dbReference type="SUPFAM" id="SSF53850">
    <property type="entry name" value="Periplasmic binding protein-like II"/>
    <property type="match status" value="1"/>
</dbReference>
<dbReference type="CDD" id="cd08479">
    <property type="entry name" value="PBP2_CrgA_like_9"/>
    <property type="match status" value="1"/>
</dbReference>
<evidence type="ECO:0000256" key="3">
    <source>
        <dbReference type="ARBA" id="ARBA00023125"/>
    </source>
</evidence>
<dbReference type="Pfam" id="PF03466">
    <property type="entry name" value="LysR_substrate"/>
    <property type="match status" value="1"/>
</dbReference>
<dbReference type="AlphaFoldDB" id="A0A3S4LJZ4"/>
<keyword evidence="3" id="KW-0238">DNA-binding</keyword>
<dbReference type="InterPro" id="IPR058163">
    <property type="entry name" value="LysR-type_TF_proteobact-type"/>
</dbReference>
<keyword evidence="4" id="KW-0804">Transcription</keyword>
<dbReference type="InterPro" id="IPR005119">
    <property type="entry name" value="LysR_subst-bd"/>
</dbReference>
<accession>A0A3S4LJZ4</accession>
<evidence type="ECO:0000256" key="2">
    <source>
        <dbReference type="ARBA" id="ARBA00023015"/>
    </source>
</evidence>
<dbReference type="GO" id="GO:0006351">
    <property type="term" value="P:DNA-templated transcription"/>
    <property type="evidence" value="ECO:0007669"/>
    <property type="project" value="TreeGrafter"/>
</dbReference>
<organism evidence="6 7">
    <name type="scientific">Chromobacterium violaceum</name>
    <dbReference type="NCBI Taxonomy" id="536"/>
    <lineage>
        <taxon>Bacteria</taxon>
        <taxon>Pseudomonadati</taxon>
        <taxon>Pseudomonadota</taxon>
        <taxon>Betaproteobacteria</taxon>
        <taxon>Neisseriales</taxon>
        <taxon>Chromobacteriaceae</taxon>
        <taxon>Chromobacterium</taxon>
    </lineage>
</organism>
<sequence>MNSISDVAFFLEVVKAGTLSGAAQELGVSTAAVSRRLANLEARLGIRLLNRTTRRAAVTYEGELYLAEGKKILGELEELEQRLASAQAVPKGLLRVNATFGFGRRFIAPAIADFVELHPDVDVQLSLSDRPVNLIEDGFDVCIRFGDLPDARLTSRKIACNRRLLCASPGYLERFGIPASPMDLQRHRCIVIRESDETYGAWHLHSGAAQANVKVRGTVSTNDGEVAVDWALRGLGILLRSEWNVAPYLRSGRLREVLGDWRFPPADIHAVYPMKSNLSAKVRAFVSHLDKHFEPYRPRADGKSRW</sequence>
<dbReference type="InterPro" id="IPR036390">
    <property type="entry name" value="WH_DNA-bd_sf"/>
</dbReference>
<gene>
    <name evidence="6" type="primary">dmlR_17</name>
    <name evidence="6" type="ORF">NCTC9695_03035</name>
</gene>
<comment type="similarity">
    <text evidence="1">Belongs to the LysR transcriptional regulatory family.</text>
</comment>
<dbReference type="RefSeq" id="WP_152638603.1">
    <property type="nucleotide sequence ID" value="NZ_CP050992.1"/>
</dbReference>
<evidence type="ECO:0000313" key="7">
    <source>
        <dbReference type="Proteomes" id="UP000275777"/>
    </source>
</evidence>
<dbReference type="InterPro" id="IPR000847">
    <property type="entry name" value="LysR_HTH_N"/>
</dbReference>
<dbReference type="EMBL" id="LR134182">
    <property type="protein sequence ID" value="VEB42585.1"/>
    <property type="molecule type" value="Genomic_DNA"/>
</dbReference>
<protein>
    <submittedName>
        <fullName evidence="6">D-malate degradation protein R</fullName>
    </submittedName>
</protein>
<dbReference type="SUPFAM" id="SSF46785">
    <property type="entry name" value="Winged helix' DNA-binding domain"/>
    <property type="match status" value="1"/>
</dbReference>
<proteinExistence type="inferred from homology"/>
<dbReference type="Gene3D" id="1.10.10.10">
    <property type="entry name" value="Winged helix-like DNA-binding domain superfamily/Winged helix DNA-binding domain"/>
    <property type="match status" value="1"/>
</dbReference>
<dbReference type="Proteomes" id="UP000275777">
    <property type="component" value="Chromosome"/>
</dbReference>
<dbReference type="GO" id="GO:0003700">
    <property type="term" value="F:DNA-binding transcription factor activity"/>
    <property type="evidence" value="ECO:0007669"/>
    <property type="project" value="InterPro"/>
</dbReference>
<dbReference type="Gene3D" id="3.40.190.290">
    <property type="match status" value="1"/>
</dbReference>
<dbReference type="PANTHER" id="PTHR30537">
    <property type="entry name" value="HTH-TYPE TRANSCRIPTIONAL REGULATOR"/>
    <property type="match status" value="1"/>
</dbReference>
<reference evidence="6 7" key="1">
    <citation type="submission" date="2018-12" db="EMBL/GenBank/DDBJ databases">
        <authorList>
            <consortium name="Pathogen Informatics"/>
        </authorList>
    </citation>
    <scope>NUCLEOTIDE SEQUENCE [LARGE SCALE GENOMIC DNA]</scope>
    <source>
        <strain evidence="6 7">NCTC9695</strain>
    </source>
</reference>
<dbReference type="FunFam" id="3.40.190.290:FF:000001">
    <property type="entry name" value="Transcriptional regulator, LysR family"/>
    <property type="match status" value="1"/>
</dbReference>
<keyword evidence="2" id="KW-0805">Transcription regulation</keyword>
<evidence type="ECO:0000256" key="4">
    <source>
        <dbReference type="ARBA" id="ARBA00023163"/>
    </source>
</evidence>
<dbReference type="GO" id="GO:0043565">
    <property type="term" value="F:sequence-specific DNA binding"/>
    <property type="evidence" value="ECO:0007669"/>
    <property type="project" value="TreeGrafter"/>
</dbReference>
<dbReference type="Pfam" id="PF00126">
    <property type="entry name" value="HTH_1"/>
    <property type="match status" value="1"/>
</dbReference>
<dbReference type="PROSITE" id="PS50931">
    <property type="entry name" value="HTH_LYSR"/>
    <property type="match status" value="1"/>
</dbReference>
<evidence type="ECO:0000313" key="6">
    <source>
        <dbReference type="EMBL" id="VEB42585.1"/>
    </source>
</evidence>
<feature type="domain" description="HTH lysR-type" evidence="5">
    <location>
        <begin position="1"/>
        <end position="59"/>
    </location>
</feature>
<evidence type="ECO:0000256" key="1">
    <source>
        <dbReference type="ARBA" id="ARBA00009437"/>
    </source>
</evidence>
<dbReference type="FunFam" id="1.10.10.10:FF:000001">
    <property type="entry name" value="LysR family transcriptional regulator"/>
    <property type="match status" value="1"/>
</dbReference>